<dbReference type="EMBL" id="NBTM02000001">
    <property type="protein sequence ID" value="PNL92107.1"/>
    <property type="molecule type" value="Genomic_DNA"/>
</dbReference>
<dbReference type="SUPFAM" id="SSF103007">
    <property type="entry name" value="Hypothetical protein TT1725"/>
    <property type="match status" value="1"/>
</dbReference>
<organism evidence="1 2">
    <name type="scientific">Aerococcus viridans</name>
    <dbReference type="NCBI Taxonomy" id="1377"/>
    <lineage>
        <taxon>Bacteria</taxon>
        <taxon>Bacillati</taxon>
        <taxon>Bacillota</taxon>
        <taxon>Bacilli</taxon>
        <taxon>Lactobacillales</taxon>
        <taxon>Aerococcaceae</taxon>
        <taxon>Aerococcus</taxon>
    </lineage>
</organism>
<reference evidence="2" key="1">
    <citation type="submission" date="2017-12" db="EMBL/GenBank/DDBJ databases">
        <title>FDA dAtabase for Regulatory Grade micrObial Sequences (FDA-ARGOS): Supporting development and validation of Infectious Disease Dx tests.</title>
        <authorList>
            <person name="Hoffmann M."/>
            <person name="Allard M."/>
            <person name="Evans P."/>
            <person name="Brown E."/>
            <person name="Tallon L."/>
            <person name="Sadzewicz L."/>
            <person name="Sengamalay N."/>
            <person name="Ott S."/>
            <person name="Godinez A."/>
            <person name="Nagaraj S."/>
            <person name="Vavikolanu K."/>
            <person name="Aluvathingal J."/>
            <person name="Nadendla S."/>
            <person name="Sichtig H."/>
        </authorList>
    </citation>
    <scope>NUCLEOTIDE SEQUENCE [LARGE SCALE GENOMIC DNA]</scope>
    <source>
        <strain evidence="2">FDAARGOS_249</strain>
    </source>
</reference>
<dbReference type="PANTHER" id="PTHR36441:SF1">
    <property type="entry name" value="DUF503 DOMAIN-CONTAINING PROTEIN"/>
    <property type="match status" value="1"/>
</dbReference>
<dbReference type="AlphaFoldDB" id="A0A2J9PP66"/>
<protein>
    <submittedName>
        <fullName evidence="1">DUF503 domain-containing protein</fullName>
    </submittedName>
</protein>
<proteinExistence type="predicted"/>
<dbReference type="RefSeq" id="WP_083069640.1">
    <property type="nucleotide sequence ID" value="NZ_JALXKY010000002.1"/>
</dbReference>
<dbReference type="Gene3D" id="3.30.70.1120">
    <property type="entry name" value="TT1725-like"/>
    <property type="match status" value="1"/>
</dbReference>
<dbReference type="Proteomes" id="UP000192813">
    <property type="component" value="Unassembled WGS sequence"/>
</dbReference>
<evidence type="ECO:0000313" key="2">
    <source>
        <dbReference type="Proteomes" id="UP000192813"/>
    </source>
</evidence>
<name>A0A2J9PP66_9LACT</name>
<dbReference type="Pfam" id="PF04456">
    <property type="entry name" value="DUF503"/>
    <property type="match status" value="1"/>
</dbReference>
<gene>
    <name evidence="1" type="ORF">A6J77_007640</name>
</gene>
<dbReference type="InterPro" id="IPR007546">
    <property type="entry name" value="DUF503"/>
</dbReference>
<comment type="caution">
    <text evidence="1">The sequence shown here is derived from an EMBL/GenBank/DDBJ whole genome shotgun (WGS) entry which is preliminary data.</text>
</comment>
<sequence length="91" mass="10188">MILLGLEITFTFASDSLKDKRRILQGMMKKVSAKYGVTVAETGDQDVINQAILGMGIVSNSYGFAEKMLNQAVDFCEANYPIEVIQQDWYD</sequence>
<accession>A0A2J9PP66</accession>
<evidence type="ECO:0000313" key="1">
    <source>
        <dbReference type="EMBL" id="PNL92107.1"/>
    </source>
</evidence>
<dbReference type="PANTHER" id="PTHR36441">
    <property type="entry name" value="HYPOTHETICAL CYTOSOLIC PROTEIN"/>
    <property type="match status" value="1"/>
</dbReference>
<dbReference type="InterPro" id="IPR036746">
    <property type="entry name" value="TT1725-like_sf"/>
</dbReference>